<dbReference type="InterPro" id="IPR016050">
    <property type="entry name" value="Proteasome_bsu_CS"/>
</dbReference>
<dbReference type="InterPro" id="IPR001353">
    <property type="entry name" value="Proteasome_sua/b"/>
</dbReference>
<dbReference type="Gene3D" id="3.60.20.10">
    <property type="entry name" value="Glutamine Phosphoribosylpyrophosphate, subunit 1, domain 1"/>
    <property type="match status" value="1"/>
</dbReference>
<dbReference type="GO" id="GO:0005839">
    <property type="term" value="C:proteasome core complex"/>
    <property type="evidence" value="ECO:0007669"/>
    <property type="project" value="InterPro"/>
</dbReference>
<dbReference type="OrthoDB" id="37597at2759"/>
<evidence type="ECO:0000256" key="1">
    <source>
        <dbReference type="ARBA" id="ARBA00001198"/>
    </source>
</evidence>
<reference evidence="13 14" key="1">
    <citation type="journal article" date="2019" name="J. Hered.">
        <title>An Improved Genome Assembly for Drosophila navojoa, the Basal Species in the mojavensis Cluster.</title>
        <authorList>
            <person name="Vanderlinde T."/>
            <person name="Dupim E.G."/>
            <person name="Nazario-Yepiz N.O."/>
            <person name="Carvalho A.B."/>
        </authorList>
    </citation>
    <scope>NUCLEOTIDE SEQUENCE [LARGE SCALE GENOMIC DNA]</scope>
    <source>
        <strain evidence="13">Navoj_Jal97</strain>
        <tissue evidence="13">Whole organism</tissue>
    </source>
</reference>
<gene>
    <name evidence="13" type="ORF">AWZ03_013630</name>
</gene>
<keyword evidence="5" id="KW-0378">Hydrolase</keyword>
<keyword evidence="3" id="KW-0645">Protease</keyword>
<dbReference type="STRING" id="7232.A0A484AU15"/>
<organism evidence="13 14">
    <name type="scientific">Drosophila navojoa</name>
    <name type="common">Fruit fly</name>
    <dbReference type="NCBI Taxonomy" id="7232"/>
    <lineage>
        <taxon>Eukaryota</taxon>
        <taxon>Metazoa</taxon>
        <taxon>Ecdysozoa</taxon>
        <taxon>Arthropoda</taxon>
        <taxon>Hexapoda</taxon>
        <taxon>Insecta</taxon>
        <taxon>Pterygota</taxon>
        <taxon>Neoptera</taxon>
        <taxon>Endopterygota</taxon>
        <taxon>Diptera</taxon>
        <taxon>Brachycera</taxon>
        <taxon>Muscomorpha</taxon>
        <taxon>Ephydroidea</taxon>
        <taxon>Drosophilidae</taxon>
        <taxon>Drosophila</taxon>
    </lineage>
</organism>
<evidence type="ECO:0000313" key="13">
    <source>
        <dbReference type="EMBL" id="TDG39946.1"/>
    </source>
</evidence>
<keyword evidence="11" id="KW-0539">Nucleus</keyword>
<proteinExistence type="inferred from homology"/>
<comment type="subunit">
    <text evidence="9">The 26S proteasome consists of a 20S proteasome core and two 19S regulatory subunits. The 20S proteasome core is composed of 28 subunits that are arranged in four stacked rings, resulting in a barrel-shaped structure. The two end rings are each formed by seven alpha subunits, and the two central rings are each formed by seven beta subunits. The catalytic chamber with the active sites is on the inside of the barrel.</text>
</comment>
<comment type="function">
    <text evidence="8">Non-catalytic component of the proteasome, a multicatalytic proteinase complex which is characterized by its ability to cleave peptides with Arg, Phe, Tyr, Leu, and Glu adjacent to the leaving group at neutral or slightly basic pH. The proteasome has an ATP-dependent proteolytic activity.</text>
</comment>
<evidence type="ECO:0000256" key="11">
    <source>
        <dbReference type="RuleBase" id="RU004203"/>
    </source>
</evidence>
<dbReference type="AlphaFoldDB" id="A0A484AU15"/>
<comment type="subunit">
    <text evidence="11">Component of the proteasome complex.</text>
</comment>
<evidence type="ECO:0000256" key="7">
    <source>
        <dbReference type="ARBA" id="ARBA00023145"/>
    </source>
</evidence>
<dbReference type="Pfam" id="PF00227">
    <property type="entry name" value="Proteasome"/>
    <property type="match status" value="1"/>
</dbReference>
<dbReference type="SUPFAM" id="SSF56235">
    <property type="entry name" value="N-terminal nucleophile aminohydrolases (Ntn hydrolases)"/>
    <property type="match status" value="1"/>
</dbReference>
<keyword evidence="7" id="KW-0865">Zymogen</keyword>
<dbReference type="GO" id="GO:0005634">
    <property type="term" value="C:nucleus"/>
    <property type="evidence" value="ECO:0007669"/>
    <property type="project" value="UniProtKB-SubCell"/>
</dbReference>
<dbReference type="GO" id="GO:0004298">
    <property type="term" value="F:threonine-type endopeptidase activity"/>
    <property type="evidence" value="ECO:0007669"/>
    <property type="project" value="UniProtKB-KW"/>
</dbReference>
<dbReference type="InterPro" id="IPR029055">
    <property type="entry name" value="Ntn_hydrolases_N"/>
</dbReference>
<feature type="active site" description="Nucleophile" evidence="10">
    <location>
        <position position="69"/>
    </location>
</feature>
<evidence type="ECO:0000256" key="4">
    <source>
        <dbReference type="ARBA" id="ARBA00022698"/>
    </source>
</evidence>
<dbReference type="PANTHER" id="PTHR32194:SF3">
    <property type="entry name" value="PROTEASOME SUBUNIT BETA"/>
    <property type="match status" value="1"/>
</dbReference>
<comment type="caution">
    <text evidence="13">The sequence shown here is derived from an EMBL/GenBank/DDBJ whole genome shotgun (WGS) entry which is preliminary data.</text>
</comment>
<dbReference type="PRINTS" id="PR00141">
    <property type="entry name" value="PROTEASOME"/>
</dbReference>
<comment type="subcellular location">
    <subcellularLocation>
        <location evidence="11">Cytoplasm</location>
    </subcellularLocation>
    <subcellularLocation>
        <location evidence="11">Nucleus</location>
    </subcellularLocation>
</comment>
<dbReference type="GO" id="GO:0005737">
    <property type="term" value="C:cytoplasm"/>
    <property type="evidence" value="ECO:0007669"/>
    <property type="project" value="UniProtKB-SubCell"/>
</dbReference>
<dbReference type="OMA" id="RFICNVA"/>
<dbReference type="PROSITE" id="PS51476">
    <property type="entry name" value="PROTEASOME_BETA_2"/>
    <property type="match status" value="1"/>
</dbReference>
<dbReference type="Proteomes" id="UP000295192">
    <property type="component" value="Unassembled WGS sequence"/>
</dbReference>
<evidence type="ECO:0000256" key="2">
    <source>
        <dbReference type="ARBA" id="ARBA00022490"/>
    </source>
</evidence>
<sequence length="312" mass="34984">MALENICGFNKLKSLEDPNVDNTHKESARLLTMFNNPYSLPVPPFDNARKRLAKLDKKDEEKVEMTHGTTTVGFKFQGGIILAADSRGTSGDFVSSQTMRKVVKIHTKILGTVAGGAADCFYWHRVLTMECRLHELTYNRPLSVKSVARILTNIAYNHKGMGLSMGMMLAGYDFDGPRLCYVDGDGTSAEGHLFSVGSGSCYALGILDTFYKYDMDQEEAYCMAMRSVYNATYLDNYSGGLVRLYHIRKDDWEVVTVKDCAELRKIFYPVNKNESLAEFSKFIRDGFVPDPDEDPAVRNPPPPKPIVPPKEE</sequence>
<dbReference type="EMBL" id="LSRL02000740">
    <property type="protein sequence ID" value="TDG39946.1"/>
    <property type="molecule type" value="Genomic_DNA"/>
</dbReference>
<evidence type="ECO:0000256" key="9">
    <source>
        <dbReference type="ARBA" id="ARBA00026071"/>
    </source>
</evidence>
<evidence type="ECO:0000256" key="8">
    <source>
        <dbReference type="ARBA" id="ARBA00024953"/>
    </source>
</evidence>
<keyword evidence="2 11" id="KW-0963">Cytoplasm</keyword>
<dbReference type="InterPro" id="IPR023333">
    <property type="entry name" value="Proteasome_suB-type"/>
</dbReference>
<evidence type="ECO:0000313" key="14">
    <source>
        <dbReference type="Proteomes" id="UP000295192"/>
    </source>
</evidence>
<accession>A0A484AU15</accession>
<evidence type="ECO:0000256" key="3">
    <source>
        <dbReference type="ARBA" id="ARBA00022670"/>
    </source>
</evidence>
<keyword evidence="14" id="KW-1185">Reference proteome</keyword>
<comment type="catalytic activity">
    <reaction evidence="1">
        <text>Cleavage of peptide bonds with very broad specificity.</text>
        <dbReference type="EC" id="3.4.25.1"/>
    </reaction>
</comment>
<name>A0A484AU15_DRONA</name>
<evidence type="ECO:0000256" key="5">
    <source>
        <dbReference type="ARBA" id="ARBA00022801"/>
    </source>
</evidence>
<keyword evidence="4" id="KW-0888">Threonine protease</keyword>
<evidence type="ECO:0000256" key="10">
    <source>
        <dbReference type="PIRSR" id="PIRSR600243-1"/>
    </source>
</evidence>
<dbReference type="CDD" id="cd03761">
    <property type="entry name" value="proteasome_beta_type_5"/>
    <property type="match status" value="1"/>
</dbReference>
<protein>
    <recommendedName>
        <fullName evidence="11">Proteasome subunit beta</fullName>
    </recommendedName>
</protein>
<comment type="function">
    <text evidence="11">Component of the proteasome, a multicatalytic proteinase complex which is characterized by its ability to cleave peptides with Arg, Phe, Tyr, Leu, and Glu adjacent to the leaving group at neutral or slightly basic pH. The proteasome has an ATP-dependent proteolytic activity.</text>
</comment>
<dbReference type="PANTHER" id="PTHR32194">
    <property type="entry name" value="METALLOPROTEASE TLDD"/>
    <property type="match status" value="1"/>
</dbReference>
<comment type="similarity">
    <text evidence="11">Belongs to the peptidase T1B family.</text>
</comment>
<feature type="region of interest" description="Disordered" evidence="12">
    <location>
        <begin position="287"/>
        <end position="312"/>
    </location>
</feature>
<feature type="compositionally biased region" description="Pro residues" evidence="12">
    <location>
        <begin position="298"/>
        <end position="312"/>
    </location>
</feature>
<keyword evidence="6 11" id="KW-0647">Proteasome</keyword>
<evidence type="ECO:0000256" key="6">
    <source>
        <dbReference type="ARBA" id="ARBA00022942"/>
    </source>
</evidence>
<dbReference type="PROSITE" id="PS00854">
    <property type="entry name" value="PROTEASOME_BETA_1"/>
    <property type="match status" value="1"/>
</dbReference>
<dbReference type="InterPro" id="IPR000243">
    <property type="entry name" value="Pept_T1A_subB"/>
</dbReference>
<dbReference type="GO" id="GO:0051603">
    <property type="term" value="P:proteolysis involved in protein catabolic process"/>
    <property type="evidence" value="ECO:0007669"/>
    <property type="project" value="InterPro"/>
</dbReference>
<evidence type="ECO:0000256" key="12">
    <source>
        <dbReference type="SAM" id="MobiDB-lite"/>
    </source>
</evidence>